<reference evidence="1" key="1">
    <citation type="journal article" date="2021" name="Proc. Natl. Acad. Sci. U.S.A.">
        <title>A Catalog of Tens of Thousands of Viruses from Human Metagenomes Reveals Hidden Associations with Chronic Diseases.</title>
        <authorList>
            <person name="Tisza M.J."/>
            <person name="Buck C.B."/>
        </authorList>
    </citation>
    <scope>NUCLEOTIDE SEQUENCE</scope>
    <source>
        <strain evidence="1">CteBs22</strain>
    </source>
</reference>
<accession>A0A8S5R1I2</accession>
<evidence type="ECO:0000313" key="1">
    <source>
        <dbReference type="EMBL" id="DAE24788.1"/>
    </source>
</evidence>
<sequence length="166" mass="19601">MTLALRMLLRIKTKKWDAGASQDPLVAKLMRDEWNGDQLYLPHTRRCSLFQWRYGGMEDGEPEPKCTCGTTSLAQSRLLEFFLLRLKCRATQIRQLFQERQLLKSLLRGLVGSERKRILWGFRQRYLAPYERLWWMNPEGAPPLEIRRQAFLQSSTEQADDSTEHQ</sequence>
<dbReference type="EMBL" id="BK015784">
    <property type="protein sequence ID" value="DAE24788.1"/>
    <property type="molecule type" value="Genomic_DNA"/>
</dbReference>
<proteinExistence type="predicted"/>
<name>A0A8S5R1I2_9CAUD</name>
<protein>
    <submittedName>
        <fullName evidence="1">Uncharacterized protein</fullName>
    </submittedName>
</protein>
<organism evidence="1">
    <name type="scientific">Myoviridae sp. cteBs22</name>
    <dbReference type="NCBI Taxonomy" id="2826675"/>
    <lineage>
        <taxon>Viruses</taxon>
        <taxon>Duplodnaviria</taxon>
        <taxon>Heunggongvirae</taxon>
        <taxon>Uroviricota</taxon>
        <taxon>Caudoviricetes</taxon>
    </lineage>
</organism>